<dbReference type="AlphaFoldDB" id="A0A9D1LPU4"/>
<dbReference type="SUPFAM" id="SSF56784">
    <property type="entry name" value="HAD-like"/>
    <property type="match status" value="1"/>
</dbReference>
<dbReference type="Gene3D" id="3.40.50.1000">
    <property type="entry name" value="HAD superfamily/HAD-like"/>
    <property type="match status" value="2"/>
</dbReference>
<reference evidence="1" key="1">
    <citation type="submission" date="2020-10" db="EMBL/GenBank/DDBJ databases">
        <authorList>
            <person name="Gilroy R."/>
        </authorList>
    </citation>
    <scope>NUCLEOTIDE SEQUENCE</scope>
    <source>
        <strain evidence="1">ChiSxjej2B14-8506</strain>
    </source>
</reference>
<dbReference type="Pfam" id="PF13242">
    <property type="entry name" value="Hydrolase_like"/>
    <property type="match status" value="1"/>
</dbReference>
<evidence type="ECO:0000313" key="2">
    <source>
        <dbReference type="Proteomes" id="UP000824123"/>
    </source>
</evidence>
<sequence length="261" mass="28722">MPKRLEAVRCFMLDMDGTFYLGERILPGSLDFIRRLAETGRDYLFLTNNSSHDAHYYVQRLGRMGLDVDEKRILTSGQATAAVARERFGDARAFVLGNEFLLRELGEGGINIDQNAPDYVIIGYDTTLDYKKLTAVCDHVRAGLPYIATHPDFNCPTETGFAPDIGAIIAFIEASTGRRPDLIVGKPYGGIVDAALKRTGLERGQLAMVGDRLYTDIKTGIDHGILSILVMTGETTPDMLRDSTIQPDLVFDSLGGIVPFI</sequence>
<accession>A0A9D1LPU4</accession>
<gene>
    <name evidence="1" type="ORF">IAC59_00735</name>
</gene>
<dbReference type="GO" id="GO:0005737">
    <property type="term" value="C:cytoplasm"/>
    <property type="evidence" value="ECO:0007669"/>
    <property type="project" value="TreeGrafter"/>
</dbReference>
<reference evidence="1" key="2">
    <citation type="journal article" date="2021" name="PeerJ">
        <title>Extensive microbial diversity within the chicken gut microbiome revealed by metagenomics and culture.</title>
        <authorList>
            <person name="Gilroy R."/>
            <person name="Ravi A."/>
            <person name="Getino M."/>
            <person name="Pursley I."/>
            <person name="Horton D.L."/>
            <person name="Alikhan N.F."/>
            <person name="Baker D."/>
            <person name="Gharbi K."/>
            <person name="Hall N."/>
            <person name="Watson M."/>
            <person name="Adriaenssens E.M."/>
            <person name="Foster-Nyarko E."/>
            <person name="Jarju S."/>
            <person name="Secka A."/>
            <person name="Antonio M."/>
            <person name="Oren A."/>
            <person name="Chaudhuri R.R."/>
            <person name="La Ragione R."/>
            <person name="Hildebrand F."/>
            <person name="Pallen M.J."/>
        </authorList>
    </citation>
    <scope>NUCLEOTIDE SEQUENCE</scope>
    <source>
        <strain evidence="1">ChiSxjej2B14-8506</strain>
    </source>
</reference>
<dbReference type="InterPro" id="IPR006357">
    <property type="entry name" value="HAD-SF_hydro_IIA"/>
</dbReference>
<dbReference type="InterPro" id="IPR036412">
    <property type="entry name" value="HAD-like_sf"/>
</dbReference>
<proteinExistence type="predicted"/>
<dbReference type="Proteomes" id="UP000824123">
    <property type="component" value="Unassembled WGS sequence"/>
</dbReference>
<evidence type="ECO:0000313" key="1">
    <source>
        <dbReference type="EMBL" id="HIU45767.1"/>
    </source>
</evidence>
<dbReference type="Pfam" id="PF13344">
    <property type="entry name" value="Hydrolase_6"/>
    <property type="match status" value="1"/>
</dbReference>
<dbReference type="EMBL" id="DVNK01000005">
    <property type="protein sequence ID" value="HIU45767.1"/>
    <property type="molecule type" value="Genomic_DNA"/>
</dbReference>
<organism evidence="1 2">
    <name type="scientific">Candidatus Fimadaptatus faecigallinarum</name>
    <dbReference type="NCBI Taxonomy" id="2840814"/>
    <lineage>
        <taxon>Bacteria</taxon>
        <taxon>Bacillati</taxon>
        <taxon>Bacillota</taxon>
        <taxon>Clostridia</taxon>
        <taxon>Eubacteriales</taxon>
        <taxon>Candidatus Fimadaptatus</taxon>
    </lineage>
</organism>
<dbReference type="PANTHER" id="PTHR19288">
    <property type="entry name" value="4-NITROPHENYLPHOSPHATASE-RELATED"/>
    <property type="match status" value="1"/>
</dbReference>
<dbReference type="InterPro" id="IPR023214">
    <property type="entry name" value="HAD_sf"/>
</dbReference>
<dbReference type="GO" id="GO:0016791">
    <property type="term" value="F:phosphatase activity"/>
    <property type="evidence" value="ECO:0007669"/>
    <property type="project" value="TreeGrafter"/>
</dbReference>
<keyword evidence="1" id="KW-0378">Hydrolase</keyword>
<protein>
    <submittedName>
        <fullName evidence="1">HAD-IIA family hydrolase</fullName>
    </submittedName>
</protein>
<name>A0A9D1LPU4_9FIRM</name>
<dbReference type="NCBIfam" id="TIGR01460">
    <property type="entry name" value="HAD-SF-IIA"/>
    <property type="match status" value="1"/>
</dbReference>
<dbReference type="PANTHER" id="PTHR19288:SF46">
    <property type="entry name" value="HALOACID DEHALOGENASE-LIKE HYDROLASE DOMAIN-CONTAINING PROTEIN 2"/>
    <property type="match status" value="1"/>
</dbReference>
<comment type="caution">
    <text evidence="1">The sequence shown here is derived from an EMBL/GenBank/DDBJ whole genome shotgun (WGS) entry which is preliminary data.</text>
</comment>